<sequence>MKRKWREYRNGWLLVAPLMVGCVLFYAVPFVMVLWYSLRSSAGRSGVFVGFANYRAMIGNEMFRLACYNTARFLLIGLPLILLLSYLIALLLKQQAGKHMLLKSVLLFPYIMPIVGTVLLTDVVFGDLGVVNRILLLAGVSIEKWLESPAAFWIVIGIYLWKNAGYSVVLLLAGLMTIPEEQYAAASLDGAGGFRKFLYVTTPQMWHSVFFTLLFSLINAFKCFREIFLIGGKHPNTEVYMLQHFMNNSFENLNYNKLSVAAVLLFLAVTVVIGAAYGWVRRKEAYRA</sequence>
<feature type="transmembrane region" description="Helical" evidence="7">
    <location>
        <begin position="104"/>
        <end position="130"/>
    </location>
</feature>
<dbReference type="GO" id="GO:0055085">
    <property type="term" value="P:transmembrane transport"/>
    <property type="evidence" value="ECO:0007669"/>
    <property type="project" value="InterPro"/>
</dbReference>
<keyword evidence="5 7" id="KW-1133">Transmembrane helix</keyword>
<dbReference type="AlphaFoldDB" id="A0A9D2BIP5"/>
<evidence type="ECO:0000256" key="1">
    <source>
        <dbReference type="ARBA" id="ARBA00004651"/>
    </source>
</evidence>
<dbReference type="PANTHER" id="PTHR30193">
    <property type="entry name" value="ABC TRANSPORTER PERMEASE PROTEIN"/>
    <property type="match status" value="1"/>
</dbReference>
<dbReference type="GO" id="GO:0005886">
    <property type="term" value="C:plasma membrane"/>
    <property type="evidence" value="ECO:0007669"/>
    <property type="project" value="UniProtKB-SubCell"/>
</dbReference>
<proteinExistence type="inferred from homology"/>
<comment type="subcellular location">
    <subcellularLocation>
        <location evidence="1 7">Cell membrane</location>
        <topology evidence="1 7">Multi-pass membrane protein</topology>
    </subcellularLocation>
</comment>
<dbReference type="InterPro" id="IPR000515">
    <property type="entry name" value="MetI-like"/>
</dbReference>
<evidence type="ECO:0000259" key="8">
    <source>
        <dbReference type="PROSITE" id="PS50928"/>
    </source>
</evidence>
<dbReference type="SUPFAM" id="SSF161098">
    <property type="entry name" value="MetI-like"/>
    <property type="match status" value="1"/>
</dbReference>
<dbReference type="CDD" id="cd06261">
    <property type="entry name" value="TM_PBP2"/>
    <property type="match status" value="1"/>
</dbReference>
<feature type="transmembrane region" description="Helical" evidence="7">
    <location>
        <begin position="12"/>
        <end position="38"/>
    </location>
</feature>
<keyword evidence="6 7" id="KW-0472">Membrane</keyword>
<feature type="transmembrane region" description="Helical" evidence="7">
    <location>
        <begin position="71"/>
        <end position="92"/>
    </location>
</feature>
<evidence type="ECO:0000313" key="10">
    <source>
        <dbReference type="Proteomes" id="UP000886890"/>
    </source>
</evidence>
<dbReference type="EMBL" id="DXEK01000139">
    <property type="protein sequence ID" value="HIX77591.1"/>
    <property type="molecule type" value="Genomic_DNA"/>
</dbReference>
<comment type="caution">
    <text evidence="9">The sequence shown here is derived from an EMBL/GenBank/DDBJ whole genome shotgun (WGS) entry which is preliminary data.</text>
</comment>
<dbReference type="InterPro" id="IPR051393">
    <property type="entry name" value="ABC_transporter_permease"/>
</dbReference>
<keyword evidence="3" id="KW-1003">Cell membrane</keyword>
<comment type="similarity">
    <text evidence="7">Belongs to the binding-protein-dependent transport system permease family.</text>
</comment>
<dbReference type="InterPro" id="IPR035906">
    <property type="entry name" value="MetI-like_sf"/>
</dbReference>
<dbReference type="PROSITE" id="PS50928">
    <property type="entry name" value="ABC_TM1"/>
    <property type="match status" value="1"/>
</dbReference>
<feature type="transmembrane region" description="Helical" evidence="7">
    <location>
        <begin position="197"/>
        <end position="218"/>
    </location>
</feature>
<dbReference type="Pfam" id="PF00528">
    <property type="entry name" value="BPD_transp_1"/>
    <property type="match status" value="1"/>
</dbReference>
<dbReference type="Gene3D" id="1.10.3720.10">
    <property type="entry name" value="MetI-like"/>
    <property type="match status" value="1"/>
</dbReference>
<name>A0A9D2BIP5_9FIRM</name>
<evidence type="ECO:0000256" key="3">
    <source>
        <dbReference type="ARBA" id="ARBA00022475"/>
    </source>
</evidence>
<reference evidence="9" key="2">
    <citation type="submission" date="2021-04" db="EMBL/GenBank/DDBJ databases">
        <authorList>
            <person name="Gilroy R."/>
        </authorList>
    </citation>
    <scope>NUCLEOTIDE SEQUENCE</scope>
    <source>
        <strain evidence="9">CHK183-1962</strain>
    </source>
</reference>
<feature type="transmembrane region" description="Helical" evidence="7">
    <location>
        <begin position="150"/>
        <end position="176"/>
    </location>
</feature>
<organism evidence="9 10">
    <name type="scientific">Candidatus Fusicatenibacter merdavium</name>
    <dbReference type="NCBI Taxonomy" id="2838600"/>
    <lineage>
        <taxon>Bacteria</taxon>
        <taxon>Bacillati</taxon>
        <taxon>Bacillota</taxon>
        <taxon>Clostridia</taxon>
        <taxon>Lachnospirales</taxon>
        <taxon>Lachnospiraceae</taxon>
        <taxon>Fusicatenibacter</taxon>
    </lineage>
</organism>
<dbReference type="Proteomes" id="UP000886890">
    <property type="component" value="Unassembled WGS sequence"/>
</dbReference>
<feature type="domain" description="ABC transmembrane type-1" evidence="8">
    <location>
        <begin position="67"/>
        <end position="277"/>
    </location>
</feature>
<protein>
    <submittedName>
        <fullName evidence="9">Sugar ABC transporter permease</fullName>
    </submittedName>
</protein>
<evidence type="ECO:0000256" key="2">
    <source>
        <dbReference type="ARBA" id="ARBA00022448"/>
    </source>
</evidence>
<keyword evidence="2 7" id="KW-0813">Transport</keyword>
<dbReference type="PROSITE" id="PS51257">
    <property type="entry name" value="PROKAR_LIPOPROTEIN"/>
    <property type="match status" value="1"/>
</dbReference>
<dbReference type="PANTHER" id="PTHR30193:SF37">
    <property type="entry name" value="INNER MEMBRANE ABC TRANSPORTER PERMEASE PROTEIN YCJO"/>
    <property type="match status" value="1"/>
</dbReference>
<gene>
    <name evidence="9" type="ORF">H9734_08370</name>
</gene>
<reference evidence="9" key="1">
    <citation type="journal article" date="2021" name="PeerJ">
        <title>Extensive microbial diversity within the chicken gut microbiome revealed by metagenomics and culture.</title>
        <authorList>
            <person name="Gilroy R."/>
            <person name="Ravi A."/>
            <person name="Getino M."/>
            <person name="Pursley I."/>
            <person name="Horton D.L."/>
            <person name="Alikhan N.F."/>
            <person name="Baker D."/>
            <person name="Gharbi K."/>
            <person name="Hall N."/>
            <person name="Watson M."/>
            <person name="Adriaenssens E.M."/>
            <person name="Foster-Nyarko E."/>
            <person name="Jarju S."/>
            <person name="Secka A."/>
            <person name="Antonio M."/>
            <person name="Oren A."/>
            <person name="Chaudhuri R.R."/>
            <person name="La Ragione R."/>
            <person name="Hildebrand F."/>
            <person name="Pallen M.J."/>
        </authorList>
    </citation>
    <scope>NUCLEOTIDE SEQUENCE</scope>
    <source>
        <strain evidence="9">CHK183-1962</strain>
    </source>
</reference>
<evidence type="ECO:0000256" key="4">
    <source>
        <dbReference type="ARBA" id="ARBA00022692"/>
    </source>
</evidence>
<evidence type="ECO:0000256" key="5">
    <source>
        <dbReference type="ARBA" id="ARBA00022989"/>
    </source>
</evidence>
<accession>A0A9D2BIP5</accession>
<evidence type="ECO:0000256" key="7">
    <source>
        <dbReference type="RuleBase" id="RU363032"/>
    </source>
</evidence>
<feature type="transmembrane region" description="Helical" evidence="7">
    <location>
        <begin position="258"/>
        <end position="280"/>
    </location>
</feature>
<evidence type="ECO:0000256" key="6">
    <source>
        <dbReference type="ARBA" id="ARBA00023136"/>
    </source>
</evidence>
<keyword evidence="4 7" id="KW-0812">Transmembrane</keyword>
<evidence type="ECO:0000313" key="9">
    <source>
        <dbReference type="EMBL" id="HIX77591.1"/>
    </source>
</evidence>